<evidence type="ECO:0000256" key="3">
    <source>
        <dbReference type="ARBA" id="ARBA00009413"/>
    </source>
</evidence>
<comment type="catalytic activity">
    <reaction evidence="1 8">
        <text>S-ubiquitinyl-[E2 ubiquitin-conjugating enzyme]-L-cysteine + [acceptor protein]-L-lysine = [E2 ubiquitin-conjugating enzyme]-L-cysteine + N(6)-ubiquitinyl-[acceptor protein]-L-lysine.</text>
        <dbReference type="EC" id="2.3.2.27"/>
    </reaction>
</comment>
<dbReference type="Proteomes" id="UP001497623">
    <property type="component" value="Unassembled WGS sequence"/>
</dbReference>
<keyword evidence="8" id="KW-0963">Cytoplasm</keyword>
<gene>
    <name evidence="10" type="ORF">MNOR_LOCUS30265</name>
</gene>
<dbReference type="GO" id="GO:0005737">
    <property type="term" value="C:cytoplasm"/>
    <property type="evidence" value="ECO:0007669"/>
    <property type="project" value="UniProtKB-SubCell"/>
</dbReference>
<dbReference type="GO" id="GO:0007219">
    <property type="term" value="P:Notch signaling pathway"/>
    <property type="evidence" value="ECO:0007669"/>
    <property type="project" value="InterPro"/>
</dbReference>
<dbReference type="EMBL" id="CAXKWB010036595">
    <property type="protein sequence ID" value="CAL4148633.1"/>
    <property type="molecule type" value="Genomic_DNA"/>
</dbReference>
<dbReference type="SMART" id="SM00547">
    <property type="entry name" value="ZnF_RBZ"/>
    <property type="match status" value="1"/>
</dbReference>
<dbReference type="EC" id="2.3.2.27" evidence="8"/>
<dbReference type="Gene3D" id="4.10.1060.10">
    <property type="entry name" value="Zinc finger, RanBP2-type"/>
    <property type="match status" value="1"/>
</dbReference>
<evidence type="ECO:0000313" key="10">
    <source>
        <dbReference type="EMBL" id="CAL4148633.1"/>
    </source>
</evidence>
<evidence type="ECO:0000313" key="11">
    <source>
        <dbReference type="Proteomes" id="UP001497623"/>
    </source>
</evidence>
<dbReference type="Pfam" id="PF18102">
    <property type="entry name" value="DTC"/>
    <property type="match status" value="1"/>
</dbReference>
<evidence type="ECO:0000256" key="7">
    <source>
        <dbReference type="ARBA" id="ARBA00022833"/>
    </source>
</evidence>
<name>A0AAV2S1L0_MEGNR</name>
<dbReference type="GO" id="GO:0016567">
    <property type="term" value="P:protein ubiquitination"/>
    <property type="evidence" value="ECO:0007669"/>
    <property type="project" value="UniProtKB-UniRule"/>
</dbReference>
<dbReference type="AlphaFoldDB" id="A0AAV2S1L0"/>
<dbReference type="InterPro" id="IPR039396">
    <property type="entry name" value="Deltex_C"/>
</dbReference>
<keyword evidence="4 8" id="KW-0808">Transferase</keyword>
<dbReference type="InterPro" id="IPR001876">
    <property type="entry name" value="Znf_RanBP2"/>
</dbReference>
<evidence type="ECO:0000256" key="8">
    <source>
        <dbReference type="RuleBase" id="RU367105"/>
    </source>
</evidence>
<dbReference type="PANTHER" id="PTHR12622">
    <property type="entry name" value="DELTEX-RELATED"/>
    <property type="match status" value="1"/>
</dbReference>
<keyword evidence="11" id="KW-1185">Reference proteome</keyword>
<protein>
    <recommendedName>
        <fullName evidence="8">E3 ubiquitin-protein ligase</fullName>
        <ecNumber evidence="8">2.3.2.27</ecNumber>
    </recommendedName>
</protein>
<dbReference type="GO" id="GO:0008270">
    <property type="term" value="F:zinc ion binding"/>
    <property type="evidence" value="ECO:0007669"/>
    <property type="project" value="UniProtKB-KW"/>
</dbReference>
<comment type="pathway">
    <text evidence="2 8">Protein modification; protein ubiquitination.</text>
</comment>
<comment type="caution">
    <text evidence="10">The sequence shown here is derived from an EMBL/GenBank/DDBJ whole genome shotgun (WGS) entry which is preliminary data.</text>
</comment>
<evidence type="ECO:0000256" key="6">
    <source>
        <dbReference type="ARBA" id="ARBA00022771"/>
    </source>
</evidence>
<dbReference type="SUPFAM" id="SSF90209">
    <property type="entry name" value="Ran binding protein zinc finger-like"/>
    <property type="match status" value="1"/>
</dbReference>
<dbReference type="Gene3D" id="3.30.390.130">
    <property type="match status" value="1"/>
</dbReference>
<dbReference type="InterPro" id="IPR039399">
    <property type="entry name" value="Deltex_C_sf"/>
</dbReference>
<keyword evidence="6 8" id="KW-0863">Zinc-finger</keyword>
<evidence type="ECO:0000256" key="5">
    <source>
        <dbReference type="ARBA" id="ARBA00022723"/>
    </source>
</evidence>
<dbReference type="GO" id="GO:0061630">
    <property type="term" value="F:ubiquitin protein ligase activity"/>
    <property type="evidence" value="ECO:0007669"/>
    <property type="project" value="UniProtKB-UniRule"/>
</dbReference>
<evidence type="ECO:0000259" key="9">
    <source>
        <dbReference type="PROSITE" id="PS01358"/>
    </source>
</evidence>
<evidence type="ECO:0000256" key="4">
    <source>
        <dbReference type="ARBA" id="ARBA00022679"/>
    </source>
</evidence>
<dbReference type="InterPro" id="IPR039398">
    <property type="entry name" value="Deltex_fam"/>
</dbReference>
<evidence type="ECO:0000256" key="2">
    <source>
        <dbReference type="ARBA" id="ARBA00004906"/>
    </source>
</evidence>
<organism evidence="10 11">
    <name type="scientific">Meganyctiphanes norvegica</name>
    <name type="common">Northern krill</name>
    <name type="synonym">Thysanopoda norvegica</name>
    <dbReference type="NCBI Taxonomy" id="48144"/>
    <lineage>
        <taxon>Eukaryota</taxon>
        <taxon>Metazoa</taxon>
        <taxon>Ecdysozoa</taxon>
        <taxon>Arthropoda</taxon>
        <taxon>Crustacea</taxon>
        <taxon>Multicrustacea</taxon>
        <taxon>Malacostraca</taxon>
        <taxon>Eumalacostraca</taxon>
        <taxon>Eucarida</taxon>
        <taxon>Euphausiacea</taxon>
        <taxon>Euphausiidae</taxon>
        <taxon>Meganyctiphanes</taxon>
    </lineage>
</organism>
<reference evidence="10 11" key="1">
    <citation type="submission" date="2024-05" db="EMBL/GenBank/DDBJ databases">
        <authorList>
            <person name="Wallberg A."/>
        </authorList>
    </citation>
    <scope>NUCLEOTIDE SEQUENCE [LARGE SCALE GENOMIC DNA]</scope>
</reference>
<dbReference type="FunFam" id="3.30.390.130:FF:000001">
    <property type="entry name" value="Probable E3 ubiquitin-protein ligase DTX3"/>
    <property type="match status" value="1"/>
</dbReference>
<evidence type="ECO:0000256" key="1">
    <source>
        <dbReference type="ARBA" id="ARBA00000900"/>
    </source>
</evidence>
<accession>A0AAV2S1L0</accession>
<dbReference type="InterPro" id="IPR036443">
    <property type="entry name" value="Znf_RanBP2_sf"/>
</dbReference>
<comment type="subcellular location">
    <subcellularLocation>
        <location evidence="8">Cytoplasm</location>
    </subcellularLocation>
</comment>
<comment type="similarity">
    <text evidence="3 8">Belongs to the Deltex family.</text>
</comment>
<dbReference type="CDD" id="cd09633">
    <property type="entry name" value="Deltex_C"/>
    <property type="match status" value="1"/>
</dbReference>
<sequence length="353" mass="39111">MWDCTVCTFKNKDELFACQMCNFPIGAINPFNRISTNTIQQGSPSPAAGTSAVQSISSNTNYDHDIVMADSDVSFETDDEDYPPISDAQLEIDLDRLRNGRNSAATQGQPLPEGAGYASVLIKFTLLMRSPPKDECSICMEPLPEESGFTSHLKGGRPRVRNALSFRNPRTTPGCPRQMVKDSPHHLQCPSCKTYHGHKIGTQPGGEMRARIMQRPLPGYNDCSTIEITYNINNGIQGPEHPNPGQRYTAVGFPRVAFLPNNTKGRKVLSLLKEAFTRRLIFTVGTSVTSGIQNAVTWNEIHHKTEFHTRSGHGYPDPNYLDNVLLELSLHGVTDNDNSTVTNNFEPFTISNR</sequence>
<dbReference type="PROSITE" id="PS01358">
    <property type="entry name" value="ZF_RANBP2_1"/>
    <property type="match status" value="1"/>
</dbReference>
<proteinExistence type="inferred from homology"/>
<keyword evidence="5 8" id="KW-0479">Metal-binding</keyword>
<feature type="domain" description="RanBP2-type" evidence="9">
    <location>
        <begin position="2"/>
        <end position="21"/>
    </location>
</feature>
<feature type="non-terminal residue" evidence="10">
    <location>
        <position position="353"/>
    </location>
</feature>
<keyword evidence="7 8" id="KW-0862">Zinc</keyword>